<reference evidence="1 2" key="1">
    <citation type="submission" date="2021-03" db="EMBL/GenBank/DDBJ databases">
        <authorList>
            <person name="King G.J."/>
            <person name="Bancroft I."/>
            <person name="Baten A."/>
            <person name="Bloomfield J."/>
            <person name="Borpatragohain P."/>
            <person name="He Z."/>
            <person name="Irish N."/>
            <person name="Irwin J."/>
            <person name="Liu K."/>
            <person name="Mauleon R.P."/>
            <person name="Moore J."/>
            <person name="Morris R."/>
            <person name="Ostergaard L."/>
            <person name="Wang B."/>
            <person name="Wells R."/>
        </authorList>
    </citation>
    <scope>NUCLEOTIDE SEQUENCE [LARGE SCALE GENOMIC DNA]</scope>
    <source>
        <strain evidence="1">R-o-18</strain>
        <tissue evidence="1">Leaf</tissue>
    </source>
</reference>
<proteinExistence type="predicted"/>
<sequence>MMRSVAIVTISCLNHQPPLLTTIARRRSYHSPPESCDVTAESMFYRHSCRCVVQSCAKRKVLSKEMMSLLGYDGAISHTLSDRTTIINREPCCEVKCSLSSYLCCK</sequence>
<dbReference type="Proteomes" id="UP000823674">
    <property type="component" value="Chromosome A06"/>
</dbReference>
<protein>
    <submittedName>
        <fullName evidence="1">Uncharacterized protein</fullName>
    </submittedName>
</protein>
<comment type="caution">
    <text evidence="1">The sequence shown here is derived from an EMBL/GenBank/DDBJ whole genome shotgun (WGS) entry which is preliminary data.</text>
</comment>
<name>A0ABQ7M5N2_BRACM</name>
<evidence type="ECO:0000313" key="1">
    <source>
        <dbReference type="EMBL" id="KAG5394096.1"/>
    </source>
</evidence>
<accession>A0ABQ7M5N2</accession>
<dbReference type="EMBL" id="JADBGQ010000006">
    <property type="protein sequence ID" value="KAG5394096.1"/>
    <property type="molecule type" value="Genomic_DNA"/>
</dbReference>
<gene>
    <name evidence="1" type="primary">A06g507600.1_BraROA</name>
    <name evidence="1" type="ORF">IGI04_024059</name>
</gene>
<organism evidence="1 2">
    <name type="scientific">Brassica rapa subsp. trilocularis</name>
    <dbReference type="NCBI Taxonomy" id="1813537"/>
    <lineage>
        <taxon>Eukaryota</taxon>
        <taxon>Viridiplantae</taxon>
        <taxon>Streptophyta</taxon>
        <taxon>Embryophyta</taxon>
        <taxon>Tracheophyta</taxon>
        <taxon>Spermatophyta</taxon>
        <taxon>Magnoliopsida</taxon>
        <taxon>eudicotyledons</taxon>
        <taxon>Gunneridae</taxon>
        <taxon>Pentapetalae</taxon>
        <taxon>rosids</taxon>
        <taxon>malvids</taxon>
        <taxon>Brassicales</taxon>
        <taxon>Brassicaceae</taxon>
        <taxon>Brassiceae</taxon>
        <taxon>Brassica</taxon>
    </lineage>
</organism>
<evidence type="ECO:0000313" key="2">
    <source>
        <dbReference type="Proteomes" id="UP000823674"/>
    </source>
</evidence>
<keyword evidence="2" id="KW-1185">Reference proteome</keyword>